<accession>A0A4P6EQA9</accession>
<dbReference type="SUPFAM" id="SSF48498">
    <property type="entry name" value="Tetracyclin repressor-like, C-terminal domain"/>
    <property type="match status" value="1"/>
</dbReference>
<dbReference type="PANTHER" id="PTHR30055:SF226">
    <property type="entry name" value="HTH-TYPE TRANSCRIPTIONAL REGULATOR PKSA"/>
    <property type="match status" value="1"/>
</dbReference>
<dbReference type="Gene3D" id="1.10.357.10">
    <property type="entry name" value="Tetracycline Repressor, domain 2"/>
    <property type="match status" value="1"/>
</dbReference>
<evidence type="ECO:0000313" key="7">
    <source>
        <dbReference type="EMBL" id="QAY64675.1"/>
    </source>
</evidence>
<evidence type="ECO:0000256" key="4">
    <source>
        <dbReference type="ARBA" id="ARBA00023163"/>
    </source>
</evidence>
<dbReference type="SUPFAM" id="SSF46689">
    <property type="entry name" value="Homeodomain-like"/>
    <property type="match status" value="1"/>
</dbReference>
<dbReference type="Proteomes" id="UP000291758">
    <property type="component" value="Chromosome"/>
</dbReference>
<proteinExistence type="predicted"/>
<dbReference type="KEGG" id="xyl:ET495_01035"/>
<dbReference type="InterPro" id="IPR009057">
    <property type="entry name" value="Homeodomain-like_sf"/>
</dbReference>
<dbReference type="GO" id="GO:0003700">
    <property type="term" value="F:DNA-binding transcription factor activity"/>
    <property type="evidence" value="ECO:0007669"/>
    <property type="project" value="TreeGrafter"/>
</dbReference>
<dbReference type="OrthoDB" id="9816296at2"/>
<dbReference type="PANTHER" id="PTHR30055">
    <property type="entry name" value="HTH-TYPE TRANSCRIPTIONAL REGULATOR RUTR"/>
    <property type="match status" value="1"/>
</dbReference>
<protein>
    <submittedName>
        <fullName evidence="7">TetR family transcriptional regulator</fullName>
    </submittedName>
</protein>
<dbReference type="InterPro" id="IPR050109">
    <property type="entry name" value="HTH-type_TetR-like_transc_reg"/>
</dbReference>
<keyword evidence="8" id="KW-1185">Reference proteome</keyword>
<evidence type="ECO:0000313" key="8">
    <source>
        <dbReference type="Proteomes" id="UP000291758"/>
    </source>
</evidence>
<keyword evidence="3 5" id="KW-0238">DNA-binding</keyword>
<dbReference type="Pfam" id="PF13977">
    <property type="entry name" value="TetR_C_6"/>
    <property type="match status" value="1"/>
</dbReference>
<dbReference type="InterPro" id="IPR001647">
    <property type="entry name" value="HTH_TetR"/>
</dbReference>
<evidence type="ECO:0000256" key="3">
    <source>
        <dbReference type="ARBA" id="ARBA00023125"/>
    </source>
</evidence>
<dbReference type="GO" id="GO:0000976">
    <property type="term" value="F:transcription cis-regulatory region binding"/>
    <property type="evidence" value="ECO:0007669"/>
    <property type="project" value="TreeGrafter"/>
</dbReference>
<dbReference type="InterPro" id="IPR039538">
    <property type="entry name" value="BetI_C"/>
</dbReference>
<dbReference type="EMBL" id="CP035495">
    <property type="protein sequence ID" value="QAY64675.1"/>
    <property type="molecule type" value="Genomic_DNA"/>
</dbReference>
<evidence type="ECO:0000256" key="2">
    <source>
        <dbReference type="ARBA" id="ARBA00023015"/>
    </source>
</evidence>
<evidence type="ECO:0000259" key="6">
    <source>
        <dbReference type="PROSITE" id="PS50977"/>
    </source>
</evidence>
<dbReference type="PROSITE" id="PS50977">
    <property type="entry name" value="HTH_TETR_2"/>
    <property type="match status" value="1"/>
</dbReference>
<sequence length="242" mass="26385">MAGPPRSVLLVSRSRPSGRRCRPSVPSLVGTVVLDQDWYECARGSVKTATPREERRTRLAESVWQIVLDHGVSAVSVRTVAANAGMAVGSLRHLFPTQAALLEFSAELMVERATARVVAITPHDDDAVAYAFAVISELLPLAPHTRREFELNVALIAETPAHPGLARIRDHTHQELLRVFTRLAARLRGEPEPTPASAKEGQRLLALVDGLGLHLIHRPAGEDTTWAADLVREELARLAVHG</sequence>
<feature type="DNA-binding region" description="H-T-H motif" evidence="5">
    <location>
        <begin position="76"/>
        <end position="95"/>
    </location>
</feature>
<feature type="domain" description="HTH tetR-type" evidence="6">
    <location>
        <begin position="53"/>
        <end position="113"/>
    </location>
</feature>
<evidence type="ECO:0000256" key="5">
    <source>
        <dbReference type="PROSITE-ProRule" id="PRU00335"/>
    </source>
</evidence>
<evidence type="ECO:0000256" key="1">
    <source>
        <dbReference type="ARBA" id="ARBA00022491"/>
    </source>
</evidence>
<reference evidence="7 8" key="1">
    <citation type="submission" date="2019-01" db="EMBL/GenBank/DDBJ databases">
        <title>Genome sequencing of strain 2JSPR-7.</title>
        <authorList>
            <person name="Heo J."/>
            <person name="Kim S.-J."/>
            <person name="Kim J.-S."/>
            <person name="Hong S.-B."/>
            <person name="Kwon S.-W."/>
        </authorList>
    </citation>
    <scope>NUCLEOTIDE SEQUENCE [LARGE SCALE GENOMIC DNA]</scope>
    <source>
        <strain evidence="7 8">2JSPR-7</strain>
    </source>
</reference>
<keyword evidence="1" id="KW-0678">Repressor</keyword>
<name>A0A4P6EQA9_9MICO</name>
<gene>
    <name evidence="7" type="ORF">ET495_01035</name>
</gene>
<dbReference type="AlphaFoldDB" id="A0A4P6EQA9"/>
<keyword evidence="2" id="KW-0805">Transcription regulation</keyword>
<dbReference type="InterPro" id="IPR036271">
    <property type="entry name" value="Tet_transcr_reg_TetR-rel_C_sf"/>
</dbReference>
<keyword evidence="4" id="KW-0804">Transcription</keyword>
<organism evidence="7 8">
    <name type="scientific">Xylanimonas allomyrinae</name>
    <dbReference type="NCBI Taxonomy" id="2509459"/>
    <lineage>
        <taxon>Bacteria</taxon>
        <taxon>Bacillati</taxon>
        <taxon>Actinomycetota</taxon>
        <taxon>Actinomycetes</taxon>
        <taxon>Micrococcales</taxon>
        <taxon>Promicromonosporaceae</taxon>
        <taxon>Xylanimonas</taxon>
    </lineage>
</organism>